<feature type="transmembrane region" description="Helical" evidence="1">
    <location>
        <begin position="44"/>
        <end position="64"/>
    </location>
</feature>
<keyword evidence="1" id="KW-0812">Transmembrane</keyword>
<dbReference type="AlphaFoldDB" id="A0A940P8A4"/>
<name>A0A940P8A4_9ENTE</name>
<evidence type="ECO:0000256" key="1">
    <source>
        <dbReference type="SAM" id="Phobius"/>
    </source>
</evidence>
<protein>
    <recommendedName>
        <fullName evidence="4">DUF624 domain-containing protein</fullName>
    </recommendedName>
</protein>
<evidence type="ECO:0000313" key="2">
    <source>
        <dbReference type="EMBL" id="MBP1040269.1"/>
    </source>
</evidence>
<dbReference type="Proteomes" id="UP000674938">
    <property type="component" value="Unassembled WGS sequence"/>
</dbReference>
<accession>A0A940P8A4</accession>
<feature type="transmembrane region" description="Helical" evidence="1">
    <location>
        <begin position="121"/>
        <end position="143"/>
    </location>
</feature>
<sequence length="233" mass="26784">MEKIRAGGWQLSLYFYQFIVLNGLFLVTNSLFFQIFFAVDFKPIFFPLYFVVSLSLLPSSIAIVRTIDRVVYQKKGQILQTYWQQLKRVMKVEKAICLVWTMCFYLTLTGLYAPLSVTGLGGQLLLVFNLIFLVAELSLFILITGHSIAYSSTEILRATISQIYPSLLKVGLLAMLAVALVTLQRLSFTMILFIFSGEFYLLVFLWQPRRSSPKHQKKRSVSRCFKSIKELTL</sequence>
<dbReference type="RefSeq" id="WP_209525161.1">
    <property type="nucleotide sequence ID" value="NZ_JAEEGA010000002.1"/>
</dbReference>
<feature type="transmembrane region" description="Helical" evidence="1">
    <location>
        <begin position="188"/>
        <end position="206"/>
    </location>
</feature>
<keyword evidence="1" id="KW-1133">Transmembrane helix</keyword>
<comment type="caution">
    <text evidence="2">The sequence shown here is derived from an EMBL/GenBank/DDBJ whole genome shotgun (WGS) entry which is preliminary data.</text>
</comment>
<feature type="transmembrane region" description="Helical" evidence="1">
    <location>
        <begin position="12"/>
        <end position="38"/>
    </location>
</feature>
<reference evidence="2" key="1">
    <citation type="submission" date="2020-12" db="EMBL/GenBank/DDBJ databases">
        <title>Vagococcus allomyrinae sp. nov. and Enterococcus lavae sp. nov., isolated from the larvae of Allomyrina dichotoma.</title>
        <authorList>
            <person name="Lee S.D."/>
        </authorList>
    </citation>
    <scope>NUCLEOTIDE SEQUENCE</scope>
    <source>
        <strain evidence="2">BWB3-3</strain>
    </source>
</reference>
<evidence type="ECO:0000313" key="3">
    <source>
        <dbReference type="Proteomes" id="UP000674938"/>
    </source>
</evidence>
<gene>
    <name evidence="2" type="ORF">I6N95_04500</name>
</gene>
<keyword evidence="3" id="KW-1185">Reference proteome</keyword>
<feature type="transmembrane region" description="Helical" evidence="1">
    <location>
        <begin position="163"/>
        <end position="182"/>
    </location>
</feature>
<dbReference type="EMBL" id="JAEEGA010000002">
    <property type="protein sequence ID" value="MBP1040269.1"/>
    <property type="molecule type" value="Genomic_DNA"/>
</dbReference>
<feature type="transmembrane region" description="Helical" evidence="1">
    <location>
        <begin position="95"/>
        <end position="115"/>
    </location>
</feature>
<proteinExistence type="predicted"/>
<evidence type="ECO:0008006" key="4">
    <source>
        <dbReference type="Google" id="ProtNLM"/>
    </source>
</evidence>
<keyword evidence="1" id="KW-0472">Membrane</keyword>
<organism evidence="2 3">
    <name type="scientific">Vagococcus allomyrinae</name>
    <dbReference type="NCBI Taxonomy" id="2794353"/>
    <lineage>
        <taxon>Bacteria</taxon>
        <taxon>Bacillati</taxon>
        <taxon>Bacillota</taxon>
        <taxon>Bacilli</taxon>
        <taxon>Lactobacillales</taxon>
        <taxon>Enterococcaceae</taxon>
        <taxon>Vagococcus</taxon>
    </lineage>
</organism>